<dbReference type="Pfam" id="PF02550">
    <property type="entry name" value="AcetylCoA_hydro"/>
    <property type="match status" value="1"/>
</dbReference>
<name>A0A370G836_GLULI</name>
<organism evidence="6 7">
    <name type="scientific">Gluconacetobacter liquefaciens</name>
    <name type="common">Acetobacter liquefaciens</name>
    <dbReference type="NCBI Taxonomy" id="89584"/>
    <lineage>
        <taxon>Bacteria</taxon>
        <taxon>Pseudomonadati</taxon>
        <taxon>Pseudomonadota</taxon>
        <taxon>Alphaproteobacteria</taxon>
        <taxon>Acetobacterales</taxon>
        <taxon>Acetobacteraceae</taxon>
        <taxon>Gluconacetobacter</taxon>
    </lineage>
</organism>
<dbReference type="Gene3D" id="3.40.1080.10">
    <property type="entry name" value="Glutaconate Coenzyme A-transferase"/>
    <property type="match status" value="1"/>
</dbReference>
<accession>A0A370G836</accession>
<dbReference type="GO" id="GO:0006084">
    <property type="term" value="P:acetyl-CoA metabolic process"/>
    <property type="evidence" value="ECO:0007669"/>
    <property type="project" value="InterPro"/>
</dbReference>
<sequence>MTDMGEDRVRHAGMRRRICAADDAAGHIRHGMTLATGGFTPSGTPKAVPRALARQMEEARQAGMPFTVRLFTGASTSPELDGGLARAHGVSFRIPYNGDPDMRGRINAGETAYVDTHLSRLAPWVRAGFFGKIDVAVVEAAAIREDGAVVPTLSIGNNKTWLDMADKVIIEVNEWHNPAIEGLHDIWAGDTLPADRRELPLRRPEDRIGETVLHVDPDKVAAIVLTNEPDLNASFRETDGAARAISGHLMEFFRHEVSRGRLPALLPPIQSGVGNVANAVMAGLAEGPFDDLVAFTEVIQDGMLAMLHSGKMRAASGTAFSVSAGASALLNREMAAFRKKIVLRQQEVSNNPEIVRRLGCIAMNTMIEADIYGNVNSTRVMGSRVQNGIGGSGDFARSAHVSIFMAPSTAKGGSISAIVPMMAHVDHVNQDVQVLVTEQGLADLRGLSARERARLIIDRCAHPEYRPMLKDYLDRAEKGVFGGETPHLLRESLGWHQRFIETGSMRA</sequence>
<dbReference type="InterPro" id="IPR017821">
    <property type="entry name" value="Succinate_CoA_transferase"/>
</dbReference>
<reference evidence="6 7" key="1">
    <citation type="submission" date="2018-07" db="EMBL/GenBank/DDBJ databases">
        <title>Genomic Encyclopedia of Type Strains, Phase IV (KMG-IV): sequencing the most valuable type-strain genomes for metagenomic binning, comparative biology and taxonomic classification.</title>
        <authorList>
            <person name="Goeker M."/>
        </authorList>
    </citation>
    <scope>NUCLEOTIDE SEQUENCE [LARGE SCALE GENOMIC DNA]</scope>
    <source>
        <strain evidence="6 7">DSM 5603</strain>
    </source>
</reference>
<feature type="binding site" evidence="3">
    <location>
        <position position="387"/>
    </location>
    <ligand>
        <name>CoA</name>
        <dbReference type="ChEBI" id="CHEBI:57287"/>
    </ligand>
</feature>
<dbReference type="GO" id="GO:0008775">
    <property type="term" value="F:acetate CoA-transferase activity"/>
    <property type="evidence" value="ECO:0007669"/>
    <property type="project" value="InterPro"/>
</dbReference>
<gene>
    <name evidence="6" type="ORF">C7453_102167</name>
</gene>
<protein>
    <submittedName>
        <fullName evidence="6">Succinyl-CoA:acetate CoA-transferase</fullName>
    </submittedName>
</protein>
<dbReference type="SUPFAM" id="SSF100950">
    <property type="entry name" value="NagB/RpiA/CoA transferase-like"/>
    <property type="match status" value="2"/>
</dbReference>
<keyword evidence="7" id="KW-1185">Reference proteome</keyword>
<dbReference type="Gene3D" id="3.40.1080.20">
    <property type="entry name" value="Acetyl-CoA hydrolase/transferase C-terminal domain"/>
    <property type="match status" value="1"/>
</dbReference>
<dbReference type="InterPro" id="IPR046433">
    <property type="entry name" value="ActCoA_hydro"/>
</dbReference>
<comment type="similarity">
    <text evidence="1">Belongs to the acetyl-CoA hydrolase/transferase family.</text>
</comment>
<dbReference type="NCBIfam" id="TIGR03458">
    <property type="entry name" value="YgfH_subfam"/>
    <property type="match status" value="1"/>
</dbReference>
<evidence type="ECO:0000256" key="2">
    <source>
        <dbReference type="PIRSR" id="PIRSR617821-1"/>
    </source>
</evidence>
<dbReference type="PANTHER" id="PTHR43609">
    <property type="entry name" value="ACETYL-COA HYDROLASE"/>
    <property type="match status" value="1"/>
</dbReference>
<feature type="binding site" evidence="3">
    <location>
        <position position="367"/>
    </location>
    <ligand>
        <name>CoA</name>
        <dbReference type="ChEBI" id="CHEBI:57287"/>
    </ligand>
</feature>
<dbReference type="Pfam" id="PF13336">
    <property type="entry name" value="AcetylCoA_hyd_C"/>
    <property type="match status" value="1"/>
</dbReference>
<dbReference type="GO" id="GO:0003986">
    <property type="term" value="F:acetyl-CoA hydrolase activity"/>
    <property type="evidence" value="ECO:0007669"/>
    <property type="project" value="TreeGrafter"/>
</dbReference>
<feature type="binding site" evidence="3">
    <location>
        <begin position="272"/>
        <end position="276"/>
    </location>
    <ligand>
        <name>CoA</name>
        <dbReference type="ChEBI" id="CHEBI:57287"/>
    </ligand>
</feature>
<evidence type="ECO:0000313" key="7">
    <source>
        <dbReference type="Proteomes" id="UP000254958"/>
    </source>
</evidence>
<dbReference type="EMBL" id="QQAW01000002">
    <property type="protein sequence ID" value="RDI39380.1"/>
    <property type="molecule type" value="Genomic_DNA"/>
</dbReference>
<dbReference type="InterPro" id="IPR003702">
    <property type="entry name" value="ActCoA_hydro_N"/>
</dbReference>
<dbReference type="InterPro" id="IPR037171">
    <property type="entry name" value="NagB/RpiA_transferase-like"/>
</dbReference>
<feature type="binding site" evidence="3">
    <location>
        <position position="391"/>
    </location>
    <ligand>
        <name>CoA</name>
        <dbReference type="ChEBI" id="CHEBI:57287"/>
    </ligand>
</feature>
<feature type="binding site" evidence="3">
    <location>
        <position position="411"/>
    </location>
    <ligand>
        <name>CoA</name>
        <dbReference type="ChEBI" id="CHEBI:57287"/>
    </ligand>
</feature>
<dbReference type="Proteomes" id="UP000254958">
    <property type="component" value="Unassembled WGS sequence"/>
</dbReference>
<comment type="caution">
    <text evidence="6">The sequence shown here is derived from an EMBL/GenBank/DDBJ whole genome shotgun (WGS) entry which is preliminary data.</text>
</comment>
<evidence type="ECO:0000259" key="5">
    <source>
        <dbReference type="Pfam" id="PF13336"/>
    </source>
</evidence>
<dbReference type="GO" id="GO:0006083">
    <property type="term" value="P:acetate metabolic process"/>
    <property type="evidence" value="ECO:0007669"/>
    <property type="project" value="InterPro"/>
</dbReference>
<evidence type="ECO:0000256" key="1">
    <source>
        <dbReference type="ARBA" id="ARBA00009632"/>
    </source>
</evidence>
<feature type="active site" description="5-glutamyl coenzyme A thioester intermediate" evidence="2">
    <location>
        <position position="297"/>
    </location>
</feature>
<dbReference type="InterPro" id="IPR038460">
    <property type="entry name" value="AcetylCoA_hyd_C_sf"/>
</dbReference>
<proteinExistence type="inferred from homology"/>
<dbReference type="InterPro" id="IPR026888">
    <property type="entry name" value="AcetylCoA_hyd_C"/>
</dbReference>
<feature type="domain" description="Acetyl-CoA hydrolase/transferase N-terminal" evidence="4">
    <location>
        <begin position="16"/>
        <end position="182"/>
    </location>
</feature>
<evidence type="ECO:0000256" key="3">
    <source>
        <dbReference type="PIRSR" id="PIRSR617821-2"/>
    </source>
</evidence>
<evidence type="ECO:0000259" key="4">
    <source>
        <dbReference type="Pfam" id="PF02550"/>
    </source>
</evidence>
<keyword evidence="6" id="KW-0808">Transferase</keyword>
<dbReference type="AlphaFoldDB" id="A0A370G836"/>
<evidence type="ECO:0000313" key="6">
    <source>
        <dbReference type="EMBL" id="RDI39380.1"/>
    </source>
</evidence>
<feature type="domain" description="Acetyl-CoA hydrolase/transferase C-terminal" evidence="5">
    <location>
        <begin position="337"/>
        <end position="472"/>
    </location>
</feature>
<dbReference type="PANTHER" id="PTHR43609:SF1">
    <property type="entry name" value="ACETYL-COA HYDROLASE"/>
    <property type="match status" value="1"/>
</dbReference>
<dbReference type="FunFam" id="3.40.1080.20:FF:000001">
    <property type="entry name" value="Acetyl-CoA hydrolase Ach1"/>
    <property type="match status" value="1"/>
</dbReference>